<keyword evidence="1" id="KW-0614">Plasmid</keyword>
<dbReference type="RefSeq" id="WP_037652843.1">
    <property type="nucleotide sequence ID" value="NZ_BAVY01000065.1"/>
</dbReference>
<gene>
    <name evidence="1" type="ORF">SAVERM_2p022</name>
</gene>
<protein>
    <submittedName>
        <fullName evidence="1">Uncharacterized protein</fullName>
    </submittedName>
</protein>
<evidence type="ECO:0000313" key="1">
    <source>
        <dbReference type="EMBL" id="BAU77466.1"/>
    </source>
</evidence>
<accession>A0A143SZT2</accession>
<reference evidence="1" key="1">
    <citation type="submission" date="2016-03" db="EMBL/GenBank/DDBJ databases">
        <title>Complete sequence of the second linear plasmid SAP2 of Streptomyces avermitilis.</title>
        <authorList>
            <person name="Ikeda H."/>
        </authorList>
    </citation>
    <scope>NUCLEOTIDE SEQUENCE</scope>
    <source>
        <strain evidence="1">MA-4680</strain>
        <plasmid evidence="1">SAP2</plasmid>
    </source>
</reference>
<name>A0A143SZT2_STRAW</name>
<proteinExistence type="predicted"/>
<dbReference type="EMBL" id="AP017380">
    <property type="protein sequence ID" value="BAU77466.1"/>
    <property type="molecule type" value="Genomic_DNA"/>
</dbReference>
<dbReference type="AlphaFoldDB" id="A0A143SZT2"/>
<organism evidence="1">
    <name type="scientific">Streptomyces avermitilis (strain ATCC 31267 / DSM 46492 / JCM 5070 / NBRC 14893 / NCIMB 12804 / NRRL 8165 / MA-4680)</name>
    <dbReference type="NCBI Taxonomy" id="227882"/>
    <lineage>
        <taxon>Bacteria</taxon>
        <taxon>Bacillati</taxon>
        <taxon>Actinomycetota</taxon>
        <taxon>Actinomycetes</taxon>
        <taxon>Kitasatosporales</taxon>
        <taxon>Streptomycetaceae</taxon>
        <taxon>Streptomyces</taxon>
    </lineage>
</organism>
<sequence length="66" mass="7705">MAGSIARLREFTRSGDYAYYTDIAHFMAGLPLEEPSPARWIDGEQPTRQRWRDLVTARREYLSTAR</sequence>
<geneLocation type="plasmid" evidence="1">
    <name>SAP2</name>
</geneLocation>
<dbReference type="OrthoDB" id="3894261at2"/>